<name>A0A0F9T4M0_9ZZZZ</name>
<comment type="caution">
    <text evidence="1">The sequence shown here is derived from an EMBL/GenBank/DDBJ whole genome shotgun (WGS) entry which is preliminary data.</text>
</comment>
<protein>
    <submittedName>
        <fullName evidence="1">Uncharacterized protein</fullName>
    </submittedName>
</protein>
<organism evidence="1">
    <name type="scientific">marine sediment metagenome</name>
    <dbReference type="NCBI Taxonomy" id="412755"/>
    <lineage>
        <taxon>unclassified sequences</taxon>
        <taxon>metagenomes</taxon>
        <taxon>ecological metagenomes</taxon>
    </lineage>
</organism>
<accession>A0A0F9T4M0</accession>
<dbReference type="AlphaFoldDB" id="A0A0F9T4M0"/>
<dbReference type="EMBL" id="LAZR01000332">
    <property type="protein sequence ID" value="KKN74109.1"/>
    <property type="molecule type" value="Genomic_DNA"/>
</dbReference>
<reference evidence="1" key="1">
    <citation type="journal article" date="2015" name="Nature">
        <title>Complex archaea that bridge the gap between prokaryotes and eukaryotes.</title>
        <authorList>
            <person name="Spang A."/>
            <person name="Saw J.H."/>
            <person name="Jorgensen S.L."/>
            <person name="Zaremba-Niedzwiedzka K."/>
            <person name="Martijn J."/>
            <person name="Lind A.E."/>
            <person name="van Eijk R."/>
            <person name="Schleper C."/>
            <person name="Guy L."/>
            <person name="Ettema T.J."/>
        </authorList>
    </citation>
    <scope>NUCLEOTIDE SEQUENCE</scope>
</reference>
<evidence type="ECO:0000313" key="1">
    <source>
        <dbReference type="EMBL" id="KKN74109.1"/>
    </source>
</evidence>
<proteinExistence type="predicted"/>
<sequence>MSLAISTPTHLEASLTMPPVEWLPVLAVSIVSDENTLAFTFFLLPATEGPKWYPLSEIQAARPIMEVEMPREEATP</sequence>
<gene>
    <name evidence="1" type="ORF">LCGC14_0394490</name>
</gene>